<proteinExistence type="predicted"/>
<organism evidence="9 10">
    <name type="scientific">Uabimicrobium amorphum</name>
    <dbReference type="NCBI Taxonomy" id="2596890"/>
    <lineage>
        <taxon>Bacteria</taxon>
        <taxon>Pseudomonadati</taxon>
        <taxon>Planctomycetota</taxon>
        <taxon>Candidatus Uabimicrobiia</taxon>
        <taxon>Candidatus Uabimicrobiales</taxon>
        <taxon>Candidatus Uabimicrobiaceae</taxon>
        <taxon>Candidatus Uabimicrobium</taxon>
    </lineage>
</organism>
<dbReference type="EC" id="3.1.3.89" evidence="5"/>
<evidence type="ECO:0000256" key="5">
    <source>
        <dbReference type="ARBA" id="ARBA00012964"/>
    </source>
</evidence>
<dbReference type="GO" id="GO:0005737">
    <property type="term" value="C:cytoplasm"/>
    <property type="evidence" value="ECO:0007669"/>
    <property type="project" value="TreeGrafter"/>
</dbReference>
<dbReference type="KEGG" id="uam:UABAM_02205"/>
<dbReference type="InterPro" id="IPR003607">
    <property type="entry name" value="HD/PDEase_dom"/>
</dbReference>
<comment type="cofactor">
    <cofactor evidence="3">
        <name>Co(2+)</name>
        <dbReference type="ChEBI" id="CHEBI:48828"/>
    </cofactor>
</comment>
<protein>
    <recommendedName>
        <fullName evidence="5">5'-deoxynucleotidase</fullName>
        <ecNumber evidence="5">3.1.3.89</ecNumber>
    </recommendedName>
</protein>
<keyword evidence="7" id="KW-0378">Hydrolase</keyword>
<dbReference type="InterPro" id="IPR039356">
    <property type="entry name" value="YfbR/HDDC2"/>
</dbReference>
<evidence type="ECO:0000256" key="4">
    <source>
        <dbReference type="ARBA" id="ARBA00011738"/>
    </source>
</evidence>
<sequence length="212" mass="24780">MNLEEIFDFLTVAEGLKKLERYKGFVYWRDYPFPQRYESVADHSWRLALLVIVVEKKLHQKLDVDKALKMALVHDIPEIIAGDASPLGESGTGDDSHSFNEKIAQERFKRECNAAEKIFLPLGEDGQKFYDLWLECEEKQSFEAKVVKALDKIEALLQILSWTDGRMFKKHLDFTILYSERALGIDPFIDKFWKLLTDKLKNTFQEIDDKEN</sequence>
<reference evidence="9 10" key="1">
    <citation type="submission" date="2019-08" db="EMBL/GenBank/DDBJ databases">
        <title>Complete genome sequence of Candidatus Uab amorphum.</title>
        <authorList>
            <person name="Shiratori T."/>
            <person name="Suzuki S."/>
            <person name="Kakizawa Y."/>
            <person name="Ishida K."/>
        </authorList>
    </citation>
    <scope>NUCLEOTIDE SEQUENCE [LARGE SCALE GENOMIC DNA]</scope>
    <source>
        <strain evidence="9 10">SRT547</strain>
    </source>
</reference>
<dbReference type="EMBL" id="AP019860">
    <property type="protein sequence ID" value="BBM83850.1"/>
    <property type="molecule type" value="Genomic_DNA"/>
</dbReference>
<gene>
    <name evidence="9" type="ORF">UABAM_02205</name>
</gene>
<dbReference type="RefSeq" id="WP_151968034.1">
    <property type="nucleotide sequence ID" value="NZ_AP019860.1"/>
</dbReference>
<dbReference type="SUPFAM" id="SSF109604">
    <property type="entry name" value="HD-domain/PDEase-like"/>
    <property type="match status" value="1"/>
</dbReference>
<evidence type="ECO:0000256" key="2">
    <source>
        <dbReference type="ARBA" id="ARBA00001936"/>
    </source>
</evidence>
<dbReference type="Gene3D" id="1.10.3210.10">
    <property type="entry name" value="Hypothetical protein af1432"/>
    <property type="match status" value="1"/>
</dbReference>
<dbReference type="Pfam" id="PF13023">
    <property type="entry name" value="HD_3"/>
    <property type="match status" value="1"/>
</dbReference>
<dbReference type="AlphaFoldDB" id="A0A5S9IMN6"/>
<name>A0A5S9IMN6_UABAM</name>
<evidence type="ECO:0000256" key="3">
    <source>
        <dbReference type="ARBA" id="ARBA00001941"/>
    </source>
</evidence>
<dbReference type="PANTHER" id="PTHR11845">
    <property type="entry name" value="5'-DEOXYNUCLEOTIDASE HDDC2"/>
    <property type="match status" value="1"/>
</dbReference>
<comment type="subunit">
    <text evidence="4">Homodimer.</text>
</comment>
<keyword evidence="6" id="KW-0479">Metal-binding</keyword>
<dbReference type="Proteomes" id="UP000326354">
    <property type="component" value="Chromosome"/>
</dbReference>
<feature type="domain" description="HD/PDEase" evidence="8">
    <location>
        <begin position="36"/>
        <end position="165"/>
    </location>
</feature>
<dbReference type="SMART" id="SM00471">
    <property type="entry name" value="HDc"/>
    <property type="match status" value="1"/>
</dbReference>
<evidence type="ECO:0000313" key="9">
    <source>
        <dbReference type="EMBL" id="BBM83850.1"/>
    </source>
</evidence>
<evidence type="ECO:0000313" key="10">
    <source>
        <dbReference type="Proteomes" id="UP000326354"/>
    </source>
</evidence>
<evidence type="ECO:0000259" key="8">
    <source>
        <dbReference type="SMART" id="SM00471"/>
    </source>
</evidence>
<dbReference type="GO" id="GO:0002953">
    <property type="term" value="F:5'-deoxynucleotidase activity"/>
    <property type="evidence" value="ECO:0007669"/>
    <property type="project" value="UniProtKB-EC"/>
</dbReference>
<keyword evidence="10" id="KW-1185">Reference proteome</keyword>
<dbReference type="OrthoDB" id="9796032at2"/>
<comment type="catalytic activity">
    <reaction evidence="1">
        <text>a 2'-deoxyribonucleoside 5'-phosphate + H2O = a 2'-deoxyribonucleoside + phosphate</text>
        <dbReference type="Rhea" id="RHEA:36167"/>
        <dbReference type="ChEBI" id="CHEBI:15377"/>
        <dbReference type="ChEBI" id="CHEBI:18274"/>
        <dbReference type="ChEBI" id="CHEBI:43474"/>
        <dbReference type="ChEBI" id="CHEBI:65317"/>
        <dbReference type="EC" id="3.1.3.89"/>
    </reaction>
</comment>
<comment type="cofactor">
    <cofactor evidence="2">
        <name>Mn(2+)</name>
        <dbReference type="ChEBI" id="CHEBI:29035"/>
    </cofactor>
</comment>
<accession>A0A5S9IMN6</accession>
<dbReference type="InterPro" id="IPR006674">
    <property type="entry name" value="HD_domain"/>
</dbReference>
<dbReference type="PANTHER" id="PTHR11845:SF13">
    <property type="entry name" value="5'-DEOXYNUCLEOTIDASE HDDC2"/>
    <property type="match status" value="1"/>
</dbReference>
<evidence type="ECO:0000256" key="6">
    <source>
        <dbReference type="ARBA" id="ARBA00022723"/>
    </source>
</evidence>
<dbReference type="GO" id="GO:0046872">
    <property type="term" value="F:metal ion binding"/>
    <property type="evidence" value="ECO:0007669"/>
    <property type="project" value="UniProtKB-KW"/>
</dbReference>
<evidence type="ECO:0000256" key="1">
    <source>
        <dbReference type="ARBA" id="ARBA00001638"/>
    </source>
</evidence>
<evidence type="ECO:0000256" key="7">
    <source>
        <dbReference type="ARBA" id="ARBA00022801"/>
    </source>
</evidence>